<dbReference type="GO" id="GO:0003677">
    <property type="term" value="F:DNA binding"/>
    <property type="evidence" value="ECO:0007669"/>
    <property type="project" value="InterPro"/>
</dbReference>
<evidence type="ECO:0000259" key="1">
    <source>
        <dbReference type="PROSITE" id="PS50943"/>
    </source>
</evidence>
<organism evidence="2 3">
    <name type="scientific">Pseudomonas brassicacearum (strain NFM421)</name>
    <dbReference type="NCBI Taxonomy" id="994484"/>
    <lineage>
        <taxon>Bacteria</taxon>
        <taxon>Pseudomonadati</taxon>
        <taxon>Pseudomonadota</taxon>
        <taxon>Gammaproteobacteria</taxon>
        <taxon>Pseudomonadales</taxon>
        <taxon>Pseudomonadaceae</taxon>
        <taxon>Pseudomonas</taxon>
    </lineage>
</organism>
<accession>F2KJI6</accession>
<dbReference type="PANTHER" id="PTHR33516">
    <property type="entry name" value="LEXA REPRESSOR"/>
    <property type="match status" value="1"/>
</dbReference>
<dbReference type="SMART" id="SM00530">
    <property type="entry name" value="HTH_XRE"/>
    <property type="match status" value="1"/>
</dbReference>
<proteinExistence type="predicted"/>
<reference evidence="2 3" key="1">
    <citation type="journal article" date="2011" name="J. Bacteriol.">
        <title>Complete genome sequence of a beneficial plant root-associated bacterium, Pseudomonas brassicacearum.</title>
        <authorList>
            <person name="Ortet P."/>
            <person name="Barakat M."/>
            <person name="Lalaouna D."/>
            <person name="Fochesato S."/>
            <person name="Barbe V."/>
            <person name="Vacherie B."/>
            <person name="Santaella C."/>
            <person name="Heulin T."/>
            <person name="Achouak W."/>
        </authorList>
    </citation>
    <scope>NUCLEOTIDE SEQUENCE [LARGE SCALE GENOMIC DNA]</scope>
    <source>
        <strain evidence="2 3">NFM421</strain>
    </source>
</reference>
<evidence type="ECO:0000313" key="2">
    <source>
        <dbReference type="EMBL" id="AEA70212.1"/>
    </source>
</evidence>
<dbReference type="Gene3D" id="1.10.260.40">
    <property type="entry name" value="lambda repressor-like DNA-binding domains"/>
    <property type="match status" value="1"/>
</dbReference>
<dbReference type="Gene3D" id="2.10.109.10">
    <property type="entry name" value="Umud Fragment, subunit A"/>
    <property type="match status" value="1"/>
</dbReference>
<dbReference type="InterPro" id="IPR036286">
    <property type="entry name" value="LexA/Signal_pep-like_sf"/>
</dbReference>
<dbReference type="SUPFAM" id="SSF47413">
    <property type="entry name" value="lambda repressor-like DNA-binding domains"/>
    <property type="match status" value="1"/>
</dbReference>
<feature type="domain" description="HTH cro/C1-type" evidence="1">
    <location>
        <begin position="20"/>
        <end position="73"/>
    </location>
</feature>
<dbReference type="SUPFAM" id="SSF51306">
    <property type="entry name" value="LexA/Signal peptidase"/>
    <property type="match status" value="1"/>
</dbReference>
<dbReference type="EMBL" id="CP002585">
    <property type="protein sequence ID" value="AEA70212.1"/>
    <property type="molecule type" value="Genomic_DNA"/>
</dbReference>
<dbReference type="KEGG" id="pba:PSEBR_a3835"/>
<dbReference type="InterPro" id="IPR001387">
    <property type="entry name" value="Cro/C1-type_HTH"/>
</dbReference>
<dbReference type="InterPro" id="IPR050077">
    <property type="entry name" value="LexA_repressor"/>
</dbReference>
<dbReference type="STRING" id="994484.PSEBR_a3835"/>
<reference key="2">
    <citation type="submission" date="2011-03" db="EMBL/GenBank/DDBJ databases">
        <title>Complete Genome Sequence of a beneficial plant roots-associated bacterium Pseudomonas brassicacearum.</title>
        <authorList>
            <person name="Ortet P."/>
            <person name="Barakat M."/>
            <person name="Lalaouna D."/>
            <person name="Fochesato S."/>
            <person name="Barbe V."/>
            <person name="Santaella C."/>
            <person name="Heulin T."/>
            <person name="Achouak W."/>
        </authorList>
    </citation>
    <scope>NUCLEOTIDE SEQUENCE</scope>
    <source>
        <strain>NFM421</strain>
    </source>
</reference>
<dbReference type="InterPro" id="IPR039418">
    <property type="entry name" value="LexA-like"/>
</dbReference>
<protein>
    <submittedName>
        <fullName evidence="2">Putative phage regulatory protein</fullName>
    </submittedName>
</protein>
<dbReference type="Proteomes" id="UP000006692">
    <property type="component" value="Chromosome"/>
</dbReference>
<dbReference type="AlphaFoldDB" id="F2KJI6"/>
<gene>
    <name evidence="2" type="ORF">PSEBR_a3835</name>
</gene>
<dbReference type="MEROPS" id="S24.002"/>
<name>F2KJI6_PSEBN</name>
<dbReference type="InterPro" id="IPR015927">
    <property type="entry name" value="Peptidase_S24_S26A/B/C"/>
</dbReference>
<dbReference type="PROSITE" id="PS50943">
    <property type="entry name" value="HTH_CROC1"/>
    <property type="match status" value="1"/>
</dbReference>
<dbReference type="CDD" id="cd06529">
    <property type="entry name" value="S24_LexA-like"/>
    <property type="match status" value="1"/>
</dbReference>
<dbReference type="Pfam" id="PF00717">
    <property type="entry name" value="Peptidase_S24"/>
    <property type="match status" value="1"/>
</dbReference>
<dbReference type="HOGENOM" id="CLU_066192_1_3_6"/>
<dbReference type="Pfam" id="PF01381">
    <property type="entry name" value="HTH_3"/>
    <property type="match status" value="1"/>
</dbReference>
<evidence type="ECO:0000313" key="3">
    <source>
        <dbReference type="Proteomes" id="UP000006692"/>
    </source>
</evidence>
<dbReference type="CDD" id="cd00093">
    <property type="entry name" value="HTH_XRE"/>
    <property type="match status" value="1"/>
</dbReference>
<dbReference type="InterPro" id="IPR010982">
    <property type="entry name" value="Lambda_DNA-bd_dom_sf"/>
</dbReference>
<dbReference type="PANTHER" id="PTHR33516:SF2">
    <property type="entry name" value="LEXA REPRESSOR-RELATED"/>
    <property type="match status" value="1"/>
</dbReference>
<sequence length="232" mass="25526">MQADKGTYKFQRMSTLAERIKEARKHAVLTQKALALKVGVEQPVISQLETGKNLQSAHLPKIAHVCGVNAIWLSDNIGPMIDSHREESNVSTAPQLKQSFRYPVISWVAAGAWSEAVEPYPAGFSDRYEFSEYDSKGPAFWLEVKGDSMTSPVGTSIAQGSLILVDTEVEAAPGKLVVAKLPDSNEATFKKLVSDGGKLFLKPLNPAYRIEEFTEDCRIVGVVVQATQKFHY</sequence>